<dbReference type="InterPro" id="IPR000571">
    <property type="entry name" value="Znf_CCCH"/>
</dbReference>
<dbReference type="Proteomes" id="UP000439903">
    <property type="component" value="Unassembled WGS sequence"/>
</dbReference>
<evidence type="ECO:0000259" key="8">
    <source>
        <dbReference type="PROSITE" id="PS50102"/>
    </source>
</evidence>
<dbReference type="GO" id="GO:0008270">
    <property type="term" value="F:zinc ion binding"/>
    <property type="evidence" value="ECO:0007669"/>
    <property type="project" value="UniProtKB-KW"/>
</dbReference>
<dbReference type="SUPFAM" id="SSF90229">
    <property type="entry name" value="CCCH zinc finger"/>
    <property type="match status" value="1"/>
</dbReference>
<keyword evidence="3 6" id="KW-0863">Zinc-finger</keyword>
<feature type="domain" description="C3H1-type" evidence="9">
    <location>
        <begin position="185"/>
        <end position="213"/>
    </location>
</feature>
<reference evidence="10 11" key="1">
    <citation type="journal article" date="2019" name="Environ. Microbiol.">
        <title>At the nexus of three kingdoms: the genome of the mycorrhizal fungus Gigaspora margarita provides insights into plant, endobacterial and fungal interactions.</title>
        <authorList>
            <person name="Venice F."/>
            <person name="Ghignone S."/>
            <person name="Salvioli di Fossalunga A."/>
            <person name="Amselem J."/>
            <person name="Novero M."/>
            <person name="Xianan X."/>
            <person name="Sedzielewska Toro K."/>
            <person name="Morin E."/>
            <person name="Lipzen A."/>
            <person name="Grigoriev I.V."/>
            <person name="Henrissat B."/>
            <person name="Martin F.M."/>
            <person name="Bonfante P."/>
        </authorList>
    </citation>
    <scope>NUCLEOTIDE SEQUENCE [LARGE SCALE GENOMIC DNA]</scope>
    <source>
        <strain evidence="10 11">BEG34</strain>
    </source>
</reference>
<dbReference type="InterPro" id="IPR009145">
    <property type="entry name" value="U2AF_small"/>
</dbReference>
<dbReference type="PANTHER" id="PTHR12620">
    <property type="entry name" value="U2 SNRNP AUXILIARY FACTOR, SMALL SUBUNIT"/>
    <property type="match status" value="1"/>
</dbReference>
<feature type="zinc finger region" description="C3H1-type" evidence="6">
    <location>
        <begin position="185"/>
        <end position="213"/>
    </location>
</feature>
<dbReference type="SMART" id="SM00361">
    <property type="entry name" value="RRM_1"/>
    <property type="match status" value="1"/>
</dbReference>
<keyword evidence="2" id="KW-0677">Repeat</keyword>
<name>A0A8H4EKW7_GIGMA</name>
<evidence type="ECO:0000256" key="1">
    <source>
        <dbReference type="ARBA" id="ARBA00022723"/>
    </source>
</evidence>
<dbReference type="Gene3D" id="3.30.70.330">
    <property type="match status" value="1"/>
</dbReference>
<dbReference type="SUPFAM" id="SSF54928">
    <property type="entry name" value="RNA-binding domain, RBD"/>
    <property type="match status" value="1"/>
</dbReference>
<feature type="zinc finger region" description="C3H1-type" evidence="6">
    <location>
        <begin position="322"/>
        <end position="349"/>
    </location>
</feature>
<evidence type="ECO:0000256" key="7">
    <source>
        <dbReference type="SAM" id="Coils"/>
    </source>
</evidence>
<dbReference type="InterPro" id="IPR036855">
    <property type="entry name" value="Znf_CCCH_sf"/>
</dbReference>
<comment type="caution">
    <text evidence="10">The sequence shown here is derived from an EMBL/GenBank/DDBJ whole genome shotgun (WGS) entry which is preliminary data.</text>
</comment>
<keyword evidence="11" id="KW-1185">Reference proteome</keyword>
<keyword evidence="10" id="KW-0687">Ribonucleoprotein</keyword>
<proteinExistence type="predicted"/>
<dbReference type="InterPro" id="IPR003954">
    <property type="entry name" value="RRM_euk-type"/>
</dbReference>
<dbReference type="Pfam" id="PF00642">
    <property type="entry name" value="zf-CCCH"/>
    <property type="match status" value="1"/>
</dbReference>
<dbReference type="InterPro" id="IPR012677">
    <property type="entry name" value="Nucleotide-bd_a/b_plait_sf"/>
</dbReference>
<dbReference type="OrthoDB" id="423462at2759"/>
<keyword evidence="1 6" id="KW-0479">Metal-binding</keyword>
<evidence type="ECO:0000256" key="2">
    <source>
        <dbReference type="ARBA" id="ARBA00022737"/>
    </source>
</evidence>
<feature type="coiled-coil region" evidence="7">
    <location>
        <begin position="99"/>
        <end position="127"/>
    </location>
</feature>
<evidence type="ECO:0000313" key="11">
    <source>
        <dbReference type="Proteomes" id="UP000439903"/>
    </source>
</evidence>
<accession>A0A8H4EKW7</accession>
<evidence type="ECO:0000256" key="4">
    <source>
        <dbReference type="ARBA" id="ARBA00022833"/>
    </source>
</evidence>
<dbReference type="PROSITE" id="PS50103">
    <property type="entry name" value="ZF_C3H1"/>
    <property type="match status" value="2"/>
</dbReference>
<dbReference type="InterPro" id="IPR035979">
    <property type="entry name" value="RBD_domain_sf"/>
</dbReference>
<sequence>MNAYDTKETGTSLLPDSVSVEYGSSVTNINDIPKYEMQCTRLARKEFRKLKKKQRKKALRIEAAKILEQNQEHTHSEATEATKAEEIKLNVERILWEARERHIDQVNAEKRRKQEEEERKKKIIQENWEKTVKNIKLHKPNITTIVNDANSESNSSSAQMSSSISTITTTSFQEIMPLESDYGTEKDQINCPFYFKTGACRYGSSCGRHHSYPDRSVTILIKNMYEGMPVRLADEDNDDNLEYDEVEAERHYHEFFEDVHSEFQQYGTIVQFKVCNNFQLHLRGNVYVQFSKECEAEQALRTIRGRWYAGKQLICEYCPVTNWRSAICGHYERNKCPKGIHCNFLHVFKNPGGLYSNSTRM</sequence>
<dbReference type="InterPro" id="IPR000504">
    <property type="entry name" value="RRM_dom"/>
</dbReference>
<gene>
    <name evidence="10" type="ORF">F8M41_019129</name>
</gene>
<evidence type="ECO:0000259" key="9">
    <source>
        <dbReference type="PROSITE" id="PS50103"/>
    </source>
</evidence>
<evidence type="ECO:0000313" key="10">
    <source>
        <dbReference type="EMBL" id="KAF0506653.1"/>
    </source>
</evidence>
<feature type="domain" description="RRM" evidence="8">
    <location>
        <begin position="217"/>
        <end position="320"/>
    </location>
</feature>
<dbReference type="PRINTS" id="PR01848">
    <property type="entry name" value="U2AUXFACTOR"/>
</dbReference>
<dbReference type="PROSITE" id="PS50102">
    <property type="entry name" value="RRM"/>
    <property type="match status" value="1"/>
</dbReference>
<dbReference type="GO" id="GO:0089701">
    <property type="term" value="C:U2AF complex"/>
    <property type="evidence" value="ECO:0007669"/>
    <property type="project" value="InterPro"/>
</dbReference>
<dbReference type="EMBL" id="WTPW01000487">
    <property type="protein sequence ID" value="KAF0506653.1"/>
    <property type="molecule type" value="Genomic_DNA"/>
</dbReference>
<protein>
    <submittedName>
        <fullName evidence="10">U2 small nuclear ribonucleoprotein auxiliary factor 35 kDa subunit-related protein 2</fullName>
    </submittedName>
</protein>
<dbReference type="GO" id="GO:0000398">
    <property type="term" value="P:mRNA splicing, via spliceosome"/>
    <property type="evidence" value="ECO:0007669"/>
    <property type="project" value="InterPro"/>
</dbReference>
<keyword evidence="4 6" id="KW-0862">Zinc</keyword>
<dbReference type="GO" id="GO:1990904">
    <property type="term" value="C:ribonucleoprotein complex"/>
    <property type="evidence" value="ECO:0007669"/>
    <property type="project" value="UniProtKB-KW"/>
</dbReference>
<keyword evidence="5" id="KW-0694">RNA-binding</keyword>
<dbReference type="Pfam" id="PF00076">
    <property type="entry name" value="RRM_1"/>
    <property type="match status" value="1"/>
</dbReference>
<feature type="domain" description="C3H1-type" evidence="9">
    <location>
        <begin position="322"/>
        <end position="349"/>
    </location>
</feature>
<evidence type="ECO:0000256" key="5">
    <source>
        <dbReference type="PROSITE-ProRule" id="PRU00176"/>
    </source>
</evidence>
<keyword evidence="7" id="KW-0175">Coiled coil</keyword>
<dbReference type="SMART" id="SM00356">
    <property type="entry name" value="ZnF_C3H1"/>
    <property type="match status" value="2"/>
</dbReference>
<evidence type="ECO:0000256" key="6">
    <source>
        <dbReference type="PROSITE-ProRule" id="PRU00723"/>
    </source>
</evidence>
<evidence type="ECO:0000256" key="3">
    <source>
        <dbReference type="ARBA" id="ARBA00022771"/>
    </source>
</evidence>
<dbReference type="AlphaFoldDB" id="A0A8H4EKW7"/>
<organism evidence="10 11">
    <name type="scientific">Gigaspora margarita</name>
    <dbReference type="NCBI Taxonomy" id="4874"/>
    <lineage>
        <taxon>Eukaryota</taxon>
        <taxon>Fungi</taxon>
        <taxon>Fungi incertae sedis</taxon>
        <taxon>Mucoromycota</taxon>
        <taxon>Glomeromycotina</taxon>
        <taxon>Glomeromycetes</taxon>
        <taxon>Diversisporales</taxon>
        <taxon>Gigasporaceae</taxon>
        <taxon>Gigaspora</taxon>
    </lineage>
</organism>
<dbReference type="GO" id="GO:0003723">
    <property type="term" value="F:RNA binding"/>
    <property type="evidence" value="ECO:0007669"/>
    <property type="project" value="UniProtKB-UniRule"/>
</dbReference>